<sequence length="172" mass="19525">MDEDILFPSDIDLDFSCTSNTSTNCTFTSSSACSSLNVSFNESLHLNQLKLVRHIDNGNLGLIFVYHLEDYDRANFALKVVDKDVLTAKKLSHVEMEAKVFSMVDHPFLPMLYAHLEESHYSCLLINYCPGGDLQSILCKQSRHHFQVDSVHFSAMEVLVALEYLQALRVVY</sequence>
<evidence type="ECO:0000256" key="1">
    <source>
        <dbReference type="ARBA" id="ARBA00012513"/>
    </source>
</evidence>
<evidence type="ECO:0000313" key="10">
    <source>
        <dbReference type="EMBL" id="DAD33611.1"/>
    </source>
</evidence>
<comment type="catalytic activity">
    <reaction evidence="7">
        <text>L-threonyl-[protein] + ATP = O-phospho-L-threonyl-[protein] + ADP + H(+)</text>
        <dbReference type="Rhea" id="RHEA:46608"/>
        <dbReference type="Rhea" id="RHEA-COMP:11060"/>
        <dbReference type="Rhea" id="RHEA-COMP:11605"/>
        <dbReference type="ChEBI" id="CHEBI:15378"/>
        <dbReference type="ChEBI" id="CHEBI:30013"/>
        <dbReference type="ChEBI" id="CHEBI:30616"/>
        <dbReference type="ChEBI" id="CHEBI:61977"/>
        <dbReference type="ChEBI" id="CHEBI:456216"/>
        <dbReference type="EC" id="2.7.11.1"/>
    </reaction>
</comment>
<dbReference type="Pfam" id="PF00069">
    <property type="entry name" value="Pkinase"/>
    <property type="match status" value="1"/>
</dbReference>
<feature type="domain" description="Protein kinase" evidence="9">
    <location>
        <begin position="49"/>
        <end position="172"/>
    </location>
</feature>
<comment type="caution">
    <text evidence="10">The sequence shown here is derived from an EMBL/GenBank/DDBJ whole genome shotgun (WGS) entry which is preliminary data.</text>
</comment>
<evidence type="ECO:0000256" key="3">
    <source>
        <dbReference type="ARBA" id="ARBA00022679"/>
    </source>
</evidence>
<dbReference type="AlphaFoldDB" id="A0A822YPU2"/>
<dbReference type="Gene3D" id="1.10.510.10">
    <property type="entry name" value="Transferase(Phosphotransferase) domain 1"/>
    <property type="match status" value="1"/>
</dbReference>
<protein>
    <recommendedName>
        <fullName evidence="1">non-specific serine/threonine protein kinase</fullName>
        <ecNumber evidence="1">2.7.11.1</ecNumber>
    </recommendedName>
</protein>
<keyword evidence="3" id="KW-0808">Transferase</keyword>
<dbReference type="EC" id="2.7.11.1" evidence="1"/>
<proteinExistence type="predicted"/>
<dbReference type="InterPro" id="IPR000719">
    <property type="entry name" value="Prot_kinase_dom"/>
</dbReference>
<evidence type="ECO:0000256" key="5">
    <source>
        <dbReference type="ARBA" id="ARBA00022777"/>
    </source>
</evidence>
<dbReference type="InterPro" id="IPR011009">
    <property type="entry name" value="Kinase-like_dom_sf"/>
</dbReference>
<evidence type="ECO:0000259" key="9">
    <source>
        <dbReference type="PROSITE" id="PS50011"/>
    </source>
</evidence>
<name>A0A822YPU2_NELNU</name>
<evidence type="ECO:0000256" key="2">
    <source>
        <dbReference type="ARBA" id="ARBA00022527"/>
    </source>
</evidence>
<evidence type="ECO:0000256" key="6">
    <source>
        <dbReference type="ARBA" id="ARBA00022840"/>
    </source>
</evidence>
<keyword evidence="5" id="KW-0418">Kinase</keyword>
<dbReference type="Proteomes" id="UP000607653">
    <property type="component" value="Unassembled WGS sequence"/>
</dbReference>
<reference evidence="10 11" key="1">
    <citation type="journal article" date="2020" name="Mol. Biol. Evol.">
        <title>Distinct Expression and Methylation Patterns for Genes with Different Fates following a Single Whole-Genome Duplication in Flowering Plants.</title>
        <authorList>
            <person name="Shi T."/>
            <person name="Rahmani R.S."/>
            <person name="Gugger P.F."/>
            <person name="Wang M."/>
            <person name="Li H."/>
            <person name="Zhang Y."/>
            <person name="Li Z."/>
            <person name="Wang Q."/>
            <person name="Van de Peer Y."/>
            <person name="Marchal K."/>
            <person name="Chen J."/>
        </authorList>
    </citation>
    <scope>NUCLEOTIDE SEQUENCE [LARGE SCALE GENOMIC DNA]</scope>
    <source>
        <tissue evidence="10">Leaf</tissue>
    </source>
</reference>
<dbReference type="Gene3D" id="3.30.200.20">
    <property type="entry name" value="Phosphorylase Kinase, domain 1"/>
    <property type="match status" value="1"/>
</dbReference>
<dbReference type="GO" id="GO:0004674">
    <property type="term" value="F:protein serine/threonine kinase activity"/>
    <property type="evidence" value="ECO:0007669"/>
    <property type="project" value="UniProtKB-KW"/>
</dbReference>
<gene>
    <name evidence="10" type="ORF">HUJ06_012462</name>
</gene>
<evidence type="ECO:0000256" key="4">
    <source>
        <dbReference type="ARBA" id="ARBA00022741"/>
    </source>
</evidence>
<evidence type="ECO:0000313" key="11">
    <source>
        <dbReference type="Proteomes" id="UP000607653"/>
    </source>
</evidence>
<accession>A0A822YPU2</accession>
<dbReference type="PROSITE" id="PS50011">
    <property type="entry name" value="PROTEIN_KINASE_DOM"/>
    <property type="match status" value="1"/>
</dbReference>
<keyword evidence="11" id="KW-1185">Reference proteome</keyword>
<keyword evidence="6" id="KW-0067">ATP-binding</keyword>
<keyword evidence="2" id="KW-0723">Serine/threonine-protein kinase</keyword>
<evidence type="ECO:0000256" key="7">
    <source>
        <dbReference type="ARBA" id="ARBA00047899"/>
    </source>
</evidence>
<comment type="catalytic activity">
    <reaction evidence="8">
        <text>L-seryl-[protein] + ATP = O-phospho-L-seryl-[protein] + ADP + H(+)</text>
        <dbReference type="Rhea" id="RHEA:17989"/>
        <dbReference type="Rhea" id="RHEA-COMP:9863"/>
        <dbReference type="Rhea" id="RHEA-COMP:11604"/>
        <dbReference type="ChEBI" id="CHEBI:15378"/>
        <dbReference type="ChEBI" id="CHEBI:29999"/>
        <dbReference type="ChEBI" id="CHEBI:30616"/>
        <dbReference type="ChEBI" id="CHEBI:83421"/>
        <dbReference type="ChEBI" id="CHEBI:456216"/>
        <dbReference type="EC" id="2.7.11.1"/>
    </reaction>
</comment>
<dbReference type="PANTHER" id="PTHR45637">
    <property type="entry name" value="FLIPPASE KINASE 1-RELATED"/>
    <property type="match status" value="1"/>
</dbReference>
<dbReference type="SUPFAM" id="SSF56112">
    <property type="entry name" value="Protein kinase-like (PK-like)"/>
    <property type="match status" value="1"/>
</dbReference>
<evidence type="ECO:0000256" key="8">
    <source>
        <dbReference type="ARBA" id="ARBA00048679"/>
    </source>
</evidence>
<keyword evidence="4" id="KW-0547">Nucleotide-binding</keyword>
<dbReference type="GO" id="GO:0005524">
    <property type="term" value="F:ATP binding"/>
    <property type="evidence" value="ECO:0007669"/>
    <property type="project" value="UniProtKB-KW"/>
</dbReference>
<dbReference type="EMBL" id="DUZY01000003">
    <property type="protein sequence ID" value="DAD33611.1"/>
    <property type="molecule type" value="Genomic_DNA"/>
</dbReference>
<organism evidence="10 11">
    <name type="scientific">Nelumbo nucifera</name>
    <name type="common">Sacred lotus</name>
    <dbReference type="NCBI Taxonomy" id="4432"/>
    <lineage>
        <taxon>Eukaryota</taxon>
        <taxon>Viridiplantae</taxon>
        <taxon>Streptophyta</taxon>
        <taxon>Embryophyta</taxon>
        <taxon>Tracheophyta</taxon>
        <taxon>Spermatophyta</taxon>
        <taxon>Magnoliopsida</taxon>
        <taxon>Proteales</taxon>
        <taxon>Nelumbonaceae</taxon>
        <taxon>Nelumbo</taxon>
    </lineage>
</organism>